<feature type="domain" description="AMP-dependent synthetase/ligase" evidence="4">
    <location>
        <begin position="42"/>
        <end position="425"/>
    </location>
</feature>
<dbReference type="PANTHER" id="PTHR43272">
    <property type="entry name" value="LONG-CHAIN-FATTY-ACID--COA LIGASE"/>
    <property type="match status" value="1"/>
</dbReference>
<dbReference type="InterPro" id="IPR042099">
    <property type="entry name" value="ANL_N_sf"/>
</dbReference>
<dbReference type="AlphaFoldDB" id="A0A6J6CXI1"/>
<keyword evidence="1" id="KW-0436">Ligase</keyword>
<protein>
    <submittedName>
        <fullName evidence="5">Unannotated protein</fullName>
    </submittedName>
</protein>
<dbReference type="CDD" id="cd05907">
    <property type="entry name" value="VL_LC_FACS_like"/>
    <property type="match status" value="1"/>
</dbReference>
<proteinExistence type="predicted"/>
<dbReference type="SUPFAM" id="SSF56801">
    <property type="entry name" value="Acetyl-CoA synthetase-like"/>
    <property type="match status" value="1"/>
</dbReference>
<dbReference type="GO" id="GO:0016020">
    <property type="term" value="C:membrane"/>
    <property type="evidence" value="ECO:0007669"/>
    <property type="project" value="TreeGrafter"/>
</dbReference>
<dbReference type="InterPro" id="IPR000873">
    <property type="entry name" value="AMP-dep_synth/lig_dom"/>
</dbReference>
<dbReference type="PROSITE" id="PS00455">
    <property type="entry name" value="AMP_BINDING"/>
    <property type="match status" value="1"/>
</dbReference>
<organism evidence="5">
    <name type="scientific">freshwater metagenome</name>
    <dbReference type="NCBI Taxonomy" id="449393"/>
    <lineage>
        <taxon>unclassified sequences</taxon>
        <taxon>metagenomes</taxon>
        <taxon>ecological metagenomes</taxon>
    </lineage>
</organism>
<dbReference type="PANTHER" id="PTHR43272:SF32">
    <property type="entry name" value="AMP-DEPENDENT SYNTHETASE_LIGASE DOMAIN-CONTAINING PROTEIN"/>
    <property type="match status" value="1"/>
</dbReference>
<dbReference type="Pfam" id="PF00501">
    <property type="entry name" value="AMP-binding"/>
    <property type="match status" value="1"/>
</dbReference>
<keyword evidence="2" id="KW-0276">Fatty acid metabolism</keyword>
<evidence type="ECO:0000256" key="2">
    <source>
        <dbReference type="ARBA" id="ARBA00022832"/>
    </source>
</evidence>
<dbReference type="Pfam" id="PF23562">
    <property type="entry name" value="AMP-binding_C_3"/>
    <property type="match status" value="1"/>
</dbReference>
<dbReference type="GO" id="GO:0004467">
    <property type="term" value="F:long-chain fatty acid-CoA ligase activity"/>
    <property type="evidence" value="ECO:0007669"/>
    <property type="project" value="TreeGrafter"/>
</dbReference>
<dbReference type="InterPro" id="IPR020845">
    <property type="entry name" value="AMP-binding_CS"/>
</dbReference>
<gene>
    <name evidence="5" type="ORF">UFOPK1618_00203</name>
</gene>
<name>A0A6J6CXI1_9ZZZZ</name>
<evidence type="ECO:0000259" key="4">
    <source>
        <dbReference type="Pfam" id="PF00501"/>
    </source>
</evidence>
<evidence type="ECO:0000256" key="3">
    <source>
        <dbReference type="ARBA" id="ARBA00023098"/>
    </source>
</evidence>
<evidence type="ECO:0000256" key="1">
    <source>
        <dbReference type="ARBA" id="ARBA00022598"/>
    </source>
</evidence>
<dbReference type="Gene3D" id="3.40.50.12780">
    <property type="entry name" value="N-terminal domain of ligase-like"/>
    <property type="match status" value="1"/>
</dbReference>
<reference evidence="5" key="1">
    <citation type="submission" date="2020-05" db="EMBL/GenBank/DDBJ databases">
        <authorList>
            <person name="Chiriac C."/>
            <person name="Salcher M."/>
            <person name="Ghai R."/>
            <person name="Kavagutti S V."/>
        </authorList>
    </citation>
    <scope>NUCLEOTIDE SEQUENCE</scope>
</reference>
<sequence>MKTYDVAPIVVSDKSENITDLLVNRVKETPNLNIFSIETKPGVWVDQTAKQFQDKVIAVAKGLVAAGIQPGQAVAIMSRTRYEWALIDFAIWYAGGVSVPIYETSAPSQIEWILSDADCVALFIENDEHQQRFNEIKASAPLCRQVWNIDGGAVEQLEKLGKEITSDAIEVRRKSSGLYDLATIIYTSGTTGKPKGCELLHRGFVELSKNATIEMSEVVNPKHSTLLFLPLAHVFARFISVLCVHGGVKVGHQPDTKNVAPAMQSYKPHFLLAVPRVFEKVYNSAEQKAEAGGKGKIFRKAAYTAIAYSKALDTKKGPSLGLKIQHGLFDKLVYKKLRAAMGGRVKYAISGGGPLGARLGHFYRSIGLTVLEGYGLTETTAPVSIGRPDKLKIGKVGLMLPGTGIKIADDGEILLRGNNVLRGYWRNPAATAAVFEGDWFKSGDIGEIDEDGFISITGRKKELIVTAGGKNVAPAALEDPLRANPLVAQAVVIGDQRRFVSAVVSLDPEMLPIWLGNNGLDKGMNLAQASKEPKVIAEVQLAVDRVNKNFSKAESIRKFVILGQELSEESGHLTPSLKVKREIVLRDFSPVIEEMYQSGPVTSDIEATS</sequence>
<dbReference type="GO" id="GO:0005783">
    <property type="term" value="C:endoplasmic reticulum"/>
    <property type="evidence" value="ECO:0007669"/>
    <property type="project" value="TreeGrafter"/>
</dbReference>
<keyword evidence="3" id="KW-0443">Lipid metabolism</keyword>
<dbReference type="EMBL" id="CAEZTF010000021">
    <property type="protein sequence ID" value="CAB4555794.1"/>
    <property type="molecule type" value="Genomic_DNA"/>
</dbReference>
<accession>A0A6J6CXI1</accession>
<evidence type="ECO:0000313" key="5">
    <source>
        <dbReference type="EMBL" id="CAB4555794.1"/>
    </source>
</evidence>